<proteinExistence type="predicted"/>
<keyword evidence="1" id="KW-0732">Signal</keyword>
<comment type="caution">
    <text evidence="2">The sequence shown here is derived from an EMBL/GenBank/DDBJ whole genome shotgun (WGS) entry which is preliminary data.</text>
</comment>
<dbReference type="Proteomes" id="UP000585638">
    <property type="component" value="Unassembled WGS sequence"/>
</dbReference>
<feature type="signal peptide" evidence="1">
    <location>
        <begin position="1"/>
        <end position="29"/>
    </location>
</feature>
<evidence type="ECO:0000313" key="2">
    <source>
        <dbReference type="EMBL" id="MBB5897727.1"/>
    </source>
</evidence>
<evidence type="ECO:0000313" key="3">
    <source>
        <dbReference type="Proteomes" id="UP000585638"/>
    </source>
</evidence>
<organism evidence="2 3">
    <name type="scientific">Kutzneria kofuensis</name>
    <dbReference type="NCBI Taxonomy" id="103725"/>
    <lineage>
        <taxon>Bacteria</taxon>
        <taxon>Bacillati</taxon>
        <taxon>Actinomycetota</taxon>
        <taxon>Actinomycetes</taxon>
        <taxon>Pseudonocardiales</taxon>
        <taxon>Pseudonocardiaceae</taxon>
        <taxon>Kutzneria</taxon>
    </lineage>
</organism>
<dbReference type="AlphaFoldDB" id="A0A7W9NLI1"/>
<keyword evidence="3" id="KW-1185">Reference proteome</keyword>
<sequence>MISGALRAGLLVAIPAAALFGVGAATAVAAPAATTCSSTTGSSVCYTTGSHHLSVCDTNADGWAPYAWWNPGSSHSQPTNRAEFTGGNGHCGSYPVTGSGGKISFQACRDVRHDPDNCGSWQTVTY</sequence>
<evidence type="ECO:0000256" key="1">
    <source>
        <dbReference type="SAM" id="SignalP"/>
    </source>
</evidence>
<reference evidence="2 3" key="1">
    <citation type="submission" date="2020-08" db="EMBL/GenBank/DDBJ databases">
        <title>Sequencing the genomes of 1000 actinobacteria strains.</title>
        <authorList>
            <person name="Klenk H.-P."/>
        </authorList>
    </citation>
    <scope>NUCLEOTIDE SEQUENCE [LARGE SCALE GENOMIC DNA]</scope>
    <source>
        <strain evidence="2 3">DSM 43851</strain>
    </source>
</reference>
<name>A0A7W9NLI1_9PSEU</name>
<accession>A0A7W9NLI1</accession>
<evidence type="ECO:0008006" key="4">
    <source>
        <dbReference type="Google" id="ProtNLM"/>
    </source>
</evidence>
<dbReference type="RefSeq" id="WP_184870173.1">
    <property type="nucleotide sequence ID" value="NZ_BAAAWY010000039.1"/>
</dbReference>
<protein>
    <recommendedName>
        <fullName evidence="4">Secreted protein</fullName>
    </recommendedName>
</protein>
<gene>
    <name evidence="2" type="ORF">BJ998_008986</name>
</gene>
<dbReference type="EMBL" id="JACHIR010000003">
    <property type="protein sequence ID" value="MBB5897727.1"/>
    <property type="molecule type" value="Genomic_DNA"/>
</dbReference>
<feature type="chain" id="PRO_5031239009" description="Secreted protein" evidence="1">
    <location>
        <begin position="30"/>
        <end position="126"/>
    </location>
</feature>